<keyword evidence="1" id="KW-1133">Transmembrane helix</keyword>
<accession>A0ABT6Z175</accession>
<dbReference type="RefSeq" id="WP_283381598.1">
    <property type="nucleotide sequence ID" value="NZ_JASHIE010000006.1"/>
</dbReference>
<evidence type="ECO:0000256" key="1">
    <source>
        <dbReference type="SAM" id="Phobius"/>
    </source>
</evidence>
<feature type="domain" description="Acyltransferase 3" evidence="2">
    <location>
        <begin position="14"/>
        <end position="340"/>
    </location>
</feature>
<feature type="transmembrane region" description="Helical" evidence="1">
    <location>
        <begin position="17"/>
        <end position="34"/>
    </location>
</feature>
<proteinExistence type="predicted"/>
<dbReference type="EMBL" id="JASHIE010000006">
    <property type="protein sequence ID" value="MDI9874795.1"/>
    <property type="molecule type" value="Genomic_DNA"/>
</dbReference>
<feature type="transmembrane region" description="Helical" evidence="1">
    <location>
        <begin position="159"/>
        <end position="178"/>
    </location>
</feature>
<keyword evidence="1" id="KW-0812">Transmembrane</keyword>
<feature type="transmembrane region" description="Helical" evidence="1">
    <location>
        <begin position="241"/>
        <end position="259"/>
    </location>
</feature>
<dbReference type="Proteomes" id="UP001225761">
    <property type="component" value="Unassembled WGS sequence"/>
</dbReference>
<feature type="transmembrane region" description="Helical" evidence="1">
    <location>
        <begin position="265"/>
        <end position="283"/>
    </location>
</feature>
<dbReference type="Pfam" id="PF01757">
    <property type="entry name" value="Acyl_transf_3"/>
    <property type="match status" value="1"/>
</dbReference>
<comment type="caution">
    <text evidence="3">The sequence shown here is derived from an EMBL/GenBank/DDBJ whole genome shotgun (WGS) entry which is preliminary data.</text>
</comment>
<feature type="transmembrane region" description="Helical" evidence="1">
    <location>
        <begin position="91"/>
        <end position="115"/>
    </location>
</feature>
<keyword evidence="3" id="KW-0808">Transferase</keyword>
<feature type="transmembrane region" description="Helical" evidence="1">
    <location>
        <begin position="54"/>
        <end position="71"/>
    </location>
</feature>
<feature type="transmembrane region" description="Helical" evidence="1">
    <location>
        <begin position="328"/>
        <end position="345"/>
    </location>
</feature>
<sequence>MNKQITQLHNFKNNYDFIRFLAASFVIITHAYALKGIEDGNDFLGQLIGARYPFSFFGVRIFFLISGYLILQSFERKKSYLDYLWKRFLRIIPGLFVLVLFMIFIFGPIFSVYTIKDYFTNTQTYQMMRSVTIYRLNGVLPGVFFENNQAQLLGSLWTLPYEFSMYIGVMILGAIKLLDKRSFNLVVWMFSIVICVFYPTYFESIISSWYIPFFRLKIWYVIEFSCFFLGGMLAHQFREKIRFQFNIFLSILLVFAVNVYFDNQIITRMMIYSLLPYVIFYLGNLKGKLNNFGKYGDFSYGIYIYGFPIQQMLVFLTKNKSTVFELQVLSFVIVLPLSILSWHLVEKQALKFKNKFSGL</sequence>
<evidence type="ECO:0000259" key="2">
    <source>
        <dbReference type="Pfam" id="PF01757"/>
    </source>
</evidence>
<reference evidence="3 4" key="1">
    <citation type="submission" date="2023-05" db="EMBL/GenBank/DDBJ databases">
        <title>Novel species of genus Flectobacillus isolated from stream in China.</title>
        <authorList>
            <person name="Lu H."/>
        </authorList>
    </citation>
    <scope>NUCLEOTIDE SEQUENCE [LARGE SCALE GENOMIC DNA]</scope>
    <source>
        <strain evidence="3 4">LFS242W</strain>
    </source>
</reference>
<evidence type="ECO:0000313" key="3">
    <source>
        <dbReference type="EMBL" id="MDI9874795.1"/>
    </source>
</evidence>
<name>A0ABT6Z175_9BACT</name>
<feature type="transmembrane region" description="Helical" evidence="1">
    <location>
        <begin position="185"/>
        <end position="211"/>
    </location>
</feature>
<keyword evidence="4" id="KW-1185">Reference proteome</keyword>
<feature type="transmembrane region" description="Helical" evidence="1">
    <location>
        <begin position="217"/>
        <end position="234"/>
    </location>
</feature>
<organism evidence="3 4">
    <name type="scientific">Flectobacillus rivi</name>
    <dbReference type="NCBI Taxonomy" id="2984209"/>
    <lineage>
        <taxon>Bacteria</taxon>
        <taxon>Pseudomonadati</taxon>
        <taxon>Bacteroidota</taxon>
        <taxon>Cytophagia</taxon>
        <taxon>Cytophagales</taxon>
        <taxon>Flectobacillaceae</taxon>
        <taxon>Flectobacillus</taxon>
    </lineage>
</organism>
<gene>
    <name evidence="3" type="ORF">QM481_09690</name>
</gene>
<feature type="transmembrane region" description="Helical" evidence="1">
    <location>
        <begin position="295"/>
        <end position="316"/>
    </location>
</feature>
<dbReference type="GO" id="GO:0016746">
    <property type="term" value="F:acyltransferase activity"/>
    <property type="evidence" value="ECO:0007669"/>
    <property type="project" value="UniProtKB-KW"/>
</dbReference>
<keyword evidence="1" id="KW-0472">Membrane</keyword>
<dbReference type="InterPro" id="IPR050879">
    <property type="entry name" value="Acyltransferase_3"/>
</dbReference>
<dbReference type="PANTHER" id="PTHR23028">
    <property type="entry name" value="ACETYLTRANSFERASE"/>
    <property type="match status" value="1"/>
</dbReference>
<keyword evidence="3" id="KW-0012">Acyltransferase</keyword>
<dbReference type="InterPro" id="IPR002656">
    <property type="entry name" value="Acyl_transf_3_dom"/>
</dbReference>
<protein>
    <submittedName>
        <fullName evidence="3">Acyltransferase</fullName>
        <ecNumber evidence="3">2.3.-.-</ecNumber>
    </submittedName>
</protein>
<dbReference type="EC" id="2.3.-.-" evidence="3"/>
<dbReference type="PANTHER" id="PTHR23028:SF53">
    <property type="entry name" value="ACYL_TRANSF_3 DOMAIN-CONTAINING PROTEIN"/>
    <property type="match status" value="1"/>
</dbReference>
<evidence type="ECO:0000313" key="4">
    <source>
        <dbReference type="Proteomes" id="UP001225761"/>
    </source>
</evidence>